<evidence type="ECO:0000256" key="1">
    <source>
        <dbReference type="SAM" id="MobiDB-lite"/>
    </source>
</evidence>
<dbReference type="Proteomes" id="UP001564408">
    <property type="component" value="Unassembled WGS sequence"/>
</dbReference>
<reference evidence="2 3" key="1">
    <citation type="submission" date="2024-05" db="EMBL/GenBank/DDBJ databases">
        <title>Genome Sequence and Characterization of the New Strain Purple Sulfur Bacterium of Genus Thioalkalicoccus.</title>
        <authorList>
            <person name="Bryantseva I.A."/>
            <person name="Kyndt J.A."/>
            <person name="Imhoff J.F."/>
        </authorList>
    </citation>
    <scope>NUCLEOTIDE SEQUENCE [LARGE SCALE GENOMIC DNA]</scope>
    <source>
        <strain evidence="2 3">Um2</strain>
    </source>
</reference>
<comment type="caution">
    <text evidence="2">The sequence shown here is derived from an EMBL/GenBank/DDBJ whole genome shotgun (WGS) entry which is preliminary data.</text>
</comment>
<feature type="compositionally biased region" description="Polar residues" evidence="1">
    <location>
        <begin position="163"/>
        <end position="173"/>
    </location>
</feature>
<organism evidence="2 3">
    <name type="scientific">Thioalkalicoccus limnaeus</name>
    <dbReference type="NCBI Taxonomy" id="120681"/>
    <lineage>
        <taxon>Bacteria</taxon>
        <taxon>Pseudomonadati</taxon>
        <taxon>Pseudomonadota</taxon>
        <taxon>Gammaproteobacteria</taxon>
        <taxon>Chromatiales</taxon>
        <taxon>Chromatiaceae</taxon>
        <taxon>Thioalkalicoccus</taxon>
    </lineage>
</organism>
<gene>
    <name evidence="2" type="ORF">ABC977_04805</name>
</gene>
<name>A0ABV4BH41_9GAMM</name>
<dbReference type="Pfam" id="PF05258">
    <property type="entry name" value="DciA"/>
    <property type="match status" value="1"/>
</dbReference>
<feature type="region of interest" description="Disordered" evidence="1">
    <location>
        <begin position="93"/>
        <end position="114"/>
    </location>
</feature>
<proteinExistence type="predicted"/>
<accession>A0ABV4BH41</accession>
<protein>
    <submittedName>
        <fullName evidence="2">DciA family protein</fullName>
    </submittedName>
</protein>
<sequence length="173" mass="18953">MTMRQVFGFLQSNAAIEAGMDASRRDQAVLTKVLKVLPQPLRAHCQRVVIKPDKVVLYTNSAVWATPLRFLAPEIVRAVGTLKPDIQSCQVRVRPQADNERETHREPRRRRLSSHAAGHLIAAAQSMTDPGLAAAFHRLAASAEIQPPPTADRVLENEPRSPEGSQPTGTGGR</sequence>
<keyword evidence="3" id="KW-1185">Reference proteome</keyword>
<dbReference type="RefSeq" id="WP_369666108.1">
    <property type="nucleotide sequence ID" value="NZ_JBDKXB010000004.1"/>
</dbReference>
<evidence type="ECO:0000313" key="2">
    <source>
        <dbReference type="EMBL" id="MEY6431725.1"/>
    </source>
</evidence>
<feature type="compositionally biased region" description="Basic and acidic residues" evidence="1">
    <location>
        <begin position="95"/>
        <end position="105"/>
    </location>
</feature>
<dbReference type="InterPro" id="IPR007922">
    <property type="entry name" value="DciA-like"/>
</dbReference>
<dbReference type="EMBL" id="JBDKXB010000004">
    <property type="protein sequence ID" value="MEY6431725.1"/>
    <property type="molecule type" value="Genomic_DNA"/>
</dbReference>
<feature type="region of interest" description="Disordered" evidence="1">
    <location>
        <begin position="143"/>
        <end position="173"/>
    </location>
</feature>
<evidence type="ECO:0000313" key="3">
    <source>
        <dbReference type="Proteomes" id="UP001564408"/>
    </source>
</evidence>